<gene>
    <name evidence="2" type="ORF">JIN78_02435</name>
</gene>
<keyword evidence="1" id="KW-0472">Membrane</keyword>
<evidence type="ECO:0000256" key="1">
    <source>
        <dbReference type="SAM" id="Phobius"/>
    </source>
</evidence>
<evidence type="ECO:0000313" key="2">
    <source>
        <dbReference type="EMBL" id="MBK1832907.1"/>
    </source>
</evidence>
<accession>A0A934VL66</accession>
<feature type="transmembrane region" description="Helical" evidence="1">
    <location>
        <begin position="45"/>
        <end position="65"/>
    </location>
</feature>
<keyword evidence="1" id="KW-0812">Transmembrane</keyword>
<keyword evidence="3" id="KW-1185">Reference proteome</keyword>
<dbReference type="AlphaFoldDB" id="A0A934VL66"/>
<dbReference type="EMBL" id="JAENIO010000004">
    <property type="protein sequence ID" value="MBK1832907.1"/>
    <property type="molecule type" value="Genomic_DNA"/>
</dbReference>
<evidence type="ECO:0008006" key="4">
    <source>
        <dbReference type="Google" id="ProtNLM"/>
    </source>
</evidence>
<dbReference type="Proteomes" id="UP000604083">
    <property type="component" value="Unassembled WGS sequence"/>
</dbReference>
<feature type="transmembrane region" description="Helical" evidence="1">
    <location>
        <begin position="72"/>
        <end position="91"/>
    </location>
</feature>
<feature type="transmembrane region" description="Helical" evidence="1">
    <location>
        <begin position="97"/>
        <end position="122"/>
    </location>
</feature>
<dbReference type="SUPFAM" id="SSF55961">
    <property type="entry name" value="Bet v1-like"/>
    <property type="match status" value="1"/>
</dbReference>
<evidence type="ECO:0000313" key="3">
    <source>
        <dbReference type="Proteomes" id="UP000604083"/>
    </source>
</evidence>
<organism evidence="2 3">
    <name type="scientific">Roseibacillus ishigakijimensis</name>
    <dbReference type="NCBI Taxonomy" id="454146"/>
    <lineage>
        <taxon>Bacteria</taxon>
        <taxon>Pseudomonadati</taxon>
        <taxon>Verrucomicrobiota</taxon>
        <taxon>Verrucomicrobiia</taxon>
        <taxon>Verrucomicrobiales</taxon>
        <taxon>Verrucomicrobiaceae</taxon>
        <taxon>Roseibacillus</taxon>
    </lineage>
</organism>
<comment type="caution">
    <text evidence="2">The sequence shown here is derived from an EMBL/GenBank/DDBJ whole genome shotgun (WGS) entry which is preliminary data.</text>
</comment>
<name>A0A934VL66_9BACT</name>
<reference evidence="2" key="1">
    <citation type="submission" date="2021-01" db="EMBL/GenBank/DDBJ databases">
        <title>Modified the classification status of verrucomicrobia.</title>
        <authorList>
            <person name="Feng X."/>
        </authorList>
    </citation>
    <scope>NUCLEOTIDE SEQUENCE</scope>
    <source>
        <strain evidence="2">KCTC 12986</strain>
    </source>
</reference>
<keyword evidence="1" id="KW-1133">Transmembrane helix</keyword>
<dbReference type="RefSeq" id="WP_377174370.1">
    <property type="nucleotide sequence ID" value="NZ_JBHUJA010000031.1"/>
</dbReference>
<protein>
    <recommendedName>
        <fullName evidence="4">Polyketide cyclase / dehydrase and lipid transport</fullName>
    </recommendedName>
</protein>
<sequence length="334" mass="37402">MRHPLAKWRVPLALGIGLLYGLLTRLSWGYEPLQGIFGTPVSMSYLFLTPFVLGALVALVGMLVAPTRNVSFWGVAMPILAIIIGTVAALISHLEALFCLIVAFPILMTMAILGGVITSLLMRQMRPSSLKFYSSSLLFLPYLVAPIEQMLDLPPEEITMHDSILVQAPAEVIWDQIASVPEIQQDEIRNSWIYQLGFPRPRAATLDHHGVGGKRIATFEREVSFFEVIDTWNPPQSLSFSIEADPAFIPANAFDEHIIVGGRFYDVLDGKYEIEALDPHQCRLHLTSRHRLGSHFNRYAEWWSRVIMKEIQTTILEVVAQRAEAASSHAEGNR</sequence>
<proteinExistence type="predicted"/>